<organism evidence="2 3">
    <name type="scientific">Callorhinus ursinus</name>
    <name type="common">Northern fur seal</name>
    <dbReference type="NCBI Taxonomy" id="34884"/>
    <lineage>
        <taxon>Eukaryota</taxon>
        <taxon>Metazoa</taxon>
        <taxon>Chordata</taxon>
        <taxon>Craniata</taxon>
        <taxon>Vertebrata</taxon>
        <taxon>Euteleostomi</taxon>
        <taxon>Mammalia</taxon>
        <taxon>Eutheria</taxon>
        <taxon>Laurasiatheria</taxon>
        <taxon>Carnivora</taxon>
        <taxon>Caniformia</taxon>
        <taxon>Pinnipedia</taxon>
        <taxon>Otariidae</taxon>
        <taxon>Callorhinus</taxon>
    </lineage>
</organism>
<protein>
    <submittedName>
        <fullName evidence="3">LLLL and CFNLAS motif-containing protein 1</fullName>
    </submittedName>
</protein>
<accession>A0A3Q7MTU9</accession>
<sequence>MPACTGGTGGPAKRKQLYLEEEELFLESPWGTEPALELGGEREGIFVPGSGLGSEVRQGKQVTSCTTTQSPRHLAWISRKKTRGNESLQRSYGREGKKAVLGSDSQLCRAAFLATILLLLLRVKGVKPQKGSLDPNERSQNEKIPSTDQDQEHFEEHFVASSVGEMWQTVDMAQQEDDKTSNTAALRDHLLDLAFCFNMASIMVFL</sequence>
<dbReference type="InParanoid" id="A0A3Q7MTU9"/>
<evidence type="ECO:0000313" key="3">
    <source>
        <dbReference type="RefSeq" id="XP_025710549.1"/>
    </source>
</evidence>
<keyword evidence="2" id="KW-1185">Reference proteome</keyword>
<dbReference type="Proteomes" id="UP000286641">
    <property type="component" value="Unplaced"/>
</dbReference>
<evidence type="ECO:0000256" key="1">
    <source>
        <dbReference type="SAM" id="MobiDB-lite"/>
    </source>
</evidence>
<name>A0A3Q7MTU9_CALUR</name>
<dbReference type="Pfam" id="PF15838">
    <property type="entry name" value="LLCFC1"/>
    <property type="match status" value="1"/>
</dbReference>
<reference key="1">
    <citation type="submission" date="2019-01" db="UniProtKB">
        <authorList>
            <consortium name="RefSeq"/>
        </authorList>
    </citation>
    <scope>IDENTIFICATION</scope>
</reference>
<dbReference type="AlphaFoldDB" id="A0A3Q7MTU9"/>
<dbReference type="CTD" id="135927"/>
<evidence type="ECO:0000313" key="2">
    <source>
        <dbReference type="Proteomes" id="UP000286641"/>
    </source>
</evidence>
<dbReference type="InterPro" id="IPR031684">
    <property type="entry name" value="LLCFC1"/>
</dbReference>
<dbReference type="GO" id="GO:0007342">
    <property type="term" value="P:fusion of sperm to egg plasma membrane involved in single fertilization"/>
    <property type="evidence" value="ECO:0007669"/>
    <property type="project" value="InterPro"/>
</dbReference>
<reference evidence="3" key="2">
    <citation type="submission" date="2025-08" db="UniProtKB">
        <authorList>
            <consortium name="RefSeq"/>
        </authorList>
    </citation>
    <scope>IDENTIFICATION</scope>
    <source>
        <tissue evidence="3">Blood</tissue>
    </source>
</reference>
<dbReference type="PANTHER" id="PTHR37348">
    <property type="entry name" value="LLLL AND CFNLAS MOTIF-CONTAINING PROTEIN 1"/>
    <property type="match status" value="1"/>
</dbReference>
<proteinExistence type="predicted"/>
<dbReference type="RefSeq" id="XP_025710549.1">
    <property type="nucleotide sequence ID" value="XM_025854764.1"/>
</dbReference>
<gene>
    <name evidence="3" type="primary">LLCFC1</name>
</gene>
<feature type="region of interest" description="Disordered" evidence="1">
    <location>
        <begin position="128"/>
        <end position="151"/>
    </location>
</feature>
<dbReference type="PANTHER" id="PTHR37348:SF1">
    <property type="entry name" value="SPERM-EGG FUSION PROTEIN LLCFC1"/>
    <property type="match status" value="1"/>
</dbReference>